<organism evidence="3 4">
    <name type="scientific">Thalassiosira oceanica</name>
    <name type="common">Marine diatom</name>
    <dbReference type="NCBI Taxonomy" id="159749"/>
    <lineage>
        <taxon>Eukaryota</taxon>
        <taxon>Sar</taxon>
        <taxon>Stramenopiles</taxon>
        <taxon>Ochrophyta</taxon>
        <taxon>Bacillariophyta</taxon>
        <taxon>Coscinodiscophyceae</taxon>
        <taxon>Thalassiosirophycidae</taxon>
        <taxon>Thalassiosirales</taxon>
        <taxon>Thalassiosiraceae</taxon>
        <taxon>Thalassiosira</taxon>
    </lineage>
</organism>
<evidence type="ECO:0000256" key="2">
    <source>
        <dbReference type="SAM" id="SignalP"/>
    </source>
</evidence>
<protein>
    <recommendedName>
        <fullName evidence="5">Plant heme peroxidase family profile domain-containing protein</fullName>
    </recommendedName>
</protein>
<dbReference type="OrthoDB" id="44191at2759"/>
<feature type="region of interest" description="Disordered" evidence="1">
    <location>
        <begin position="111"/>
        <end position="139"/>
    </location>
</feature>
<feature type="signal peptide" evidence="2">
    <location>
        <begin position="1"/>
        <end position="21"/>
    </location>
</feature>
<proteinExistence type="predicted"/>
<keyword evidence="2" id="KW-0732">Signal</keyword>
<sequence>MAKQIAALAATALLLSSRTSSLAPDAPPFVNSRRSCLRKIVSAAGAGALATPPVASAATQLDVGDGQGVAVVTESSIGKAFRRQIVRGAQVADKLDEKWERVSDGLRDKSRCDPNTNRRLYDNGKRRDGTSIGNPGLGELCTPEPLKPLDTSLVRDMLSLAEKSALGVSPGVSATALATKIQEMKGLVRPSFDRSLENASTEDEKSRGQSNFELYATLRSINAQLGGSKAATRAFQLAWGKELIQSYAPNANRDDFVTPFPEKVEEELSDVDYDKNSLLDALGKLTVFLGKMKSGGVIGYSELSIPYDDYGSVVTVALDDYSPIGAEILLSEQGLGEGPMQAVLRALLADAGIRGELSTFYIDPSTTRQEAYRPTQLLLSANSLSKI</sequence>
<evidence type="ECO:0000313" key="3">
    <source>
        <dbReference type="EMBL" id="EJK63029.1"/>
    </source>
</evidence>
<evidence type="ECO:0008006" key="5">
    <source>
        <dbReference type="Google" id="ProtNLM"/>
    </source>
</evidence>
<keyword evidence="4" id="KW-1185">Reference proteome</keyword>
<accession>K0SDJ1</accession>
<name>K0SDJ1_THAOC</name>
<feature type="chain" id="PRO_5003837023" description="Plant heme peroxidase family profile domain-containing protein" evidence="2">
    <location>
        <begin position="22"/>
        <end position="387"/>
    </location>
</feature>
<evidence type="ECO:0000256" key="1">
    <source>
        <dbReference type="SAM" id="MobiDB-lite"/>
    </source>
</evidence>
<reference evidence="3 4" key="1">
    <citation type="journal article" date="2012" name="Genome Biol.">
        <title>Genome and low-iron response of an oceanic diatom adapted to chronic iron limitation.</title>
        <authorList>
            <person name="Lommer M."/>
            <person name="Specht M."/>
            <person name="Roy A.S."/>
            <person name="Kraemer L."/>
            <person name="Andreson R."/>
            <person name="Gutowska M.A."/>
            <person name="Wolf J."/>
            <person name="Bergner S.V."/>
            <person name="Schilhabel M.B."/>
            <person name="Klostermeier U.C."/>
            <person name="Beiko R.G."/>
            <person name="Rosenstiel P."/>
            <person name="Hippler M."/>
            <person name="Laroche J."/>
        </authorList>
    </citation>
    <scope>NUCLEOTIDE SEQUENCE [LARGE SCALE GENOMIC DNA]</scope>
    <source>
        <strain evidence="3 4">CCMP1005</strain>
    </source>
</reference>
<dbReference type="EMBL" id="AGNL01018476">
    <property type="protein sequence ID" value="EJK63029.1"/>
    <property type="molecule type" value="Genomic_DNA"/>
</dbReference>
<dbReference type="AlphaFoldDB" id="K0SDJ1"/>
<feature type="compositionally biased region" description="Basic and acidic residues" evidence="1">
    <location>
        <begin position="119"/>
        <end position="129"/>
    </location>
</feature>
<dbReference type="eggNOG" id="ENOG502R2QG">
    <property type="taxonomic scope" value="Eukaryota"/>
</dbReference>
<dbReference type="Proteomes" id="UP000266841">
    <property type="component" value="Unassembled WGS sequence"/>
</dbReference>
<gene>
    <name evidence="3" type="ORF">THAOC_16334</name>
</gene>
<evidence type="ECO:0000313" key="4">
    <source>
        <dbReference type="Proteomes" id="UP000266841"/>
    </source>
</evidence>
<comment type="caution">
    <text evidence="3">The sequence shown here is derived from an EMBL/GenBank/DDBJ whole genome shotgun (WGS) entry which is preliminary data.</text>
</comment>